<gene>
    <name evidence="2" type="ORF">GN958_ATG19143</name>
</gene>
<reference evidence="2" key="1">
    <citation type="submission" date="2020-03" db="EMBL/GenBank/DDBJ databases">
        <title>Hybrid Assembly of Korean Phytophthora infestans isolates.</title>
        <authorList>
            <person name="Prokchorchik M."/>
            <person name="Lee Y."/>
            <person name="Seo J."/>
            <person name="Cho J.-H."/>
            <person name="Park Y.-E."/>
            <person name="Jang D.-C."/>
            <person name="Im J.-S."/>
            <person name="Choi J.-G."/>
            <person name="Park H.-J."/>
            <person name="Lee G.-B."/>
            <person name="Lee Y.-G."/>
            <person name="Hong S.-Y."/>
            <person name="Cho K."/>
            <person name="Sohn K.H."/>
        </authorList>
    </citation>
    <scope>NUCLEOTIDE SEQUENCE</scope>
    <source>
        <strain evidence="2">KR_2_A2</strain>
    </source>
</reference>
<protein>
    <submittedName>
        <fullName evidence="2">Uncharacterized protein</fullName>
    </submittedName>
</protein>
<evidence type="ECO:0000313" key="3">
    <source>
        <dbReference type="Proteomes" id="UP000704712"/>
    </source>
</evidence>
<name>A0A8S9TXX9_PHYIN</name>
<sequence length="165" mass="18197">ETMRSAIRVLTSARKRLPPGSVSDGSEIALGTTSSSTEPLDRSIRSGGLLHQKSRLSLPIVTSLTHRTRMTRQSVRIRKKHARKWETDTLSFSELDPIQRLLQTHGPGTPSPVCVNAGKFKSRGKGKRTRQESRPIDCPAQVHESLVSHPEVTVTGLFDPVLIIC</sequence>
<dbReference type="EMBL" id="JAACNO010002703">
    <property type="protein sequence ID" value="KAF4131669.1"/>
    <property type="molecule type" value="Genomic_DNA"/>
</dbReference>
<comment type="caution">
    <text evidence="2">The sequence shown here is derived from an EMBL/GenBank/DDBJ whole genome shotgun (WGS) entry which is preliminary data.</text>
</comment>
<dbReference type="Proteomes" id="UP000704712">
    <property type="component" value="Unassembled WGS sequence"/>
</dbReference>
<evidence type="ECO:0000256" key="1">
    <source>
        <dbReference type="SAM" id="MobiDB-lite"/>
    </source>
</evidence>
<organism evidence="2 3">
    <name type="scientific">Phytophthora infestans</name>
    <name type="common">Potato late blight agent</name>
    <name type="synonym">Botrytis infestans</name>
    <dbReference type="NCBI Taxonomy" id="4787"/>
    <lineage>
        <taxon>Eukaryota</taxon>
        <taxon>Sar</taxon>
        <taxon>Stramenopiles</taxon>
        <taxon>Oomycota</taxon>
        <taxon>Peronosporomycetes</taxon>
        <taxon>Peronosporales</taxon>
        <taxon>Peronosporaceae</taxon>
        <taxon>Phytophthora</taxon>
    </lineage>
</organism>
<dbReference type="AlphaFoldDB" id="A0A8S9TXX9"/>
<proteinExistence type="predicted"/>
<feature type="region of interest" description="Disordered" evidence="1">
    <location>
        <begin position="17"/>
        <end position="41"/>
    </location>
</feature>
<feature type="non-terminal residue" evidence="2">
    <location>
        <position position="1"/>
    </location>
</feature>
<accession>A0A8S9TXX9</accession>
<evidence type="ECO:0000313" key="2">
    <source>
        <dbReference type="EMBL" id="KAF4131669.1"/>
    </source>
</evidence>